<dbReference type="PANTHER" id="PTHR14239:SF10">
    <property type="entry name" value="REDUCTASE"/>
    <property type="match status" value="1"/>
</dbReference>
<dbReference type="OMA" id="VPYKAYP"/>
<dbReference type="SMR" id="G4YTM9"/>
<organism evidence="3 4">
    <name type="scientific">Phytophthora sojae (strain P6497)</name>
    <name type="common">Soybean stem and root rot agent</name>
    <name type="synonym">Phytophthora megasperma f. sp. glycines</name>
    <dbReference type="NCBI Taxonomy" id="1094619"/>
    <lineage>
        <taxon>Eukaryota</taxon>
        <taxon>Sar</taxon>
        <taxon>Stramenopiles</taxon>
        <taxon>Oomycota</taxon>
        <taxon>Peronosporomycetes</taxon>
        <taxon>Peronosporales</taxon>
        <taxon>Peronosporaceae</taxon>
        <taxon>Phytophthora</taxon>
    </lineage>
</organism>
<dbReference type="SUPFAM" id="SSF51735">
    <property type="entry name" value="NAD(P)-binding Rossmann-fold domains"/>
    <property type="match status" value="1"/>
</dbReference>
<name>G4YTM9_PHYSP</name>
<dbReference type="GeneID" id="20643370"/>
<proteinExistence type="predicted"/>
<reference evidence="3 4" key="1">
    <citation type="journal article" date="2006" name="Science">
        <title>Phytophthora genome sequences uncover evolutionary origins and mechanisms of pathogenesis.</title>
        <authorList>
            <person name="Tyler B.M."/>
            <person name="Tripathy S."/>
            <person name="Zhang X."/>
            <person name="Dehal P."/>
            <person name="Jiang R.H."/>
            <person name="Aerts A."/>
            <person name="Arredondo F.D."/>
            <person name="Baxter L."/>
            <person name="Bensasson D."/>
            <person name="Beynon J.L."/>
            <person name="Chapman J."/>
            <person name="Damasceno C.M."/>
            <person name="Dorrance A.E."/>
            <person name="Dou D."/>
            <person name="Dickerman A.W."/>
            <person name="Dubchak I.L."/>
            <person name="Garbelotto M."/>
            <person name="Gijzen M."/>
            <person name="Gordon S.G."/>
            <person name="Govers F."/>
            <person name="Grunwald N.J."/>
            <person name="Huang W."/>
            <person name="Ivors K.L."/>
            <person name="Jones R.W."/>
            <person name="Kamoun S."/>
            <person name="Krampis K."/>
            <person name="Lamour K.H."/>
            <person name="Lee M.K."/>
            <person name="McDonald W.H."/>
            <person name="Medina M."/>
            <person name="Meijer H.J."/>
            <person name="Nordberg E.K."/>
            <person name="Maclean D.J."/>
            <person name="Ospina-Giraldo M.D."/>
            <person name="Morris P.F."/>
            <person name="Phuntumart V."/>
            <person name="Putnam N.H."/>
            <person name="Rash S."/>
            <person name="Rose J.K."/>
            <person name="Sakihama Y."/>
            <person name="Salamov A.A."/>
            <person name="Savidor A."/>
            <person name="Scheuring C.F."/>
            <person name="Smith B.M."/>
            <person name="Sobral B.W."/>
            <person name="Terry A."/>
            <person name="Torto-Alalibo T.A."/>
            <person name="Win J."/>
            <person name="Xu Z."/>
            <person name="Zhang H."/>
            <person name="Grigoriev I.V."/>
            <person name="Rokhsar D.S."/>
            <person name="Boore J.L."/>
        </authorList>
    </citation>
    <scope>NUCLEOTIDE SEQUENCE [LARGE SCALE GENOMIC DNA]</scope>
    <source>
        <strain evidence="3 4">P6497</strain>
    </source>
</reference>
<dbReference type="AlphaFoldDB" id="G4YTM9"/>
<accession>G4YTM9</accession>
<dbReference type="InParanoid" id="G4YTM9"/>
<dbReference type="Gene3D" id="3.40.50.720">
    <property type="entry name" value="NAD(P)-binding Rossmann-like Domain"/>
    <property type="match status" value="1"/>
</dbReference>
<keyword evidence="1" id="KW-0560">Oxidoreductase</keyword>
<evidence type="ECO:0000256" key="1">
    <source>
        <dbReference type="ARBA" id="ARBA00023002"/>
    </source>
</evidence>
<dbReference type="InterPro" id="IPR036291">
    <property type="entry name" value="NAD(P)-bd_dom_sf"/>
</dbReference>
<evidence type="ECO:0000313" key="3">
    <source>
        <dbReference type="EMBL" id="EGZ24257.1"/>
    </source>
</evidence>
<dbReference type="RefSeq" id="XP_009519545.1">
    <property type="nucleotide sequence ID" value="XM_009521250.1"/>
</dbReference>
<dbReference type="KEGG" id="psoj:PHYSODRAFT_311322"/>
<dbReference type="EMBL" id="JH159152">
    <property type="protein sequence ID" value="EGZ24257.1"/>
    <property type="molecule type" value="Genomic_DNA"/>
</dbReference>
<dbReference type="PANTHER" id="PTHR14239">
    <property type="entry name" value="DUDULIN-RELATED"/>
    <property type="match status" value="1"/>
</dbReference>
<feature type="domain" description="Pyrroline-5-carboxylate reductase catalytic N-terminal" evidence="2">
    <location>
        <begin position="4"/>
        <end position="93"/>
    </location>
</feature>
<evidence type="ECO:0000313" key="4">
    <source>
        <dbReference type="Proteomes" id="UP000002640"/>
    </source>
</evidence>
<evidence type="ECO:0000259" key="2">
    <source>
        <dbReference type="Pfam" id="PF03807"/>
    </source>
</evidence>
<dbReference type="GO" id="GO:0016491">
    <property type="term" value="F:oxidoreductase activity"/>
    <property type="evidence" value="ECO:0007669"/>
    <property type="project" value="UniProtKB-KW"/>
</dbReference>
<dbReference type="Proteomes" id="UP000002640">
    <property type="component" value="Unassembled WGS sequence"/>
</dbReference>
<sequence>MTQTIGFVGFGNMNSTMAEHAIKAGYRVILSNSRGPASLSAAVAKLGPQASAATVEDAVERSDIVSVSIPLENAFQLPVKAFAGKIVIDTMNYYPERDGYFEELDKRLYTTSELVQCHLEGSSMVKAFHNLDQFHFHYGPRPENDPERWALPIAGDNANAKEEVSAFMTTIGFDPRIQQNTPLNCTPYIGKLPENASPRELYEWVKQDHTQVVKAADIRALATTVVNSGRVGQLFSDFPSKYGELFSMKFEE</sequence>
<gene>
    <name evidence="3" type="ORF">PHYSODRAFT_311322</name>
</gene>
<dbReference type="InterPro" id="IPR028939">
    <property type="entry name" value="P5C_Rdtase_cat_N"/>
</dbReference>
<dbReference type="Pfam" id="PF03807">
    <property type="entry name" value="F420_oxidored"/>
    <property type="match status" value="1"/>
</dbReference>
<keyword evidence="4" id="KW-1185">Reference proteome</keyword>
<protein>
    <recommendedName>
        <fullName evidence="2">Pyrroline-5-carboxylate reductase catalytic N-terminal domain-containing protein</fullName>
    </recommendedName>
</protein>
<dbReference type="InterPro" id="IPR051267">
    <property type="entry name" value="STEAP_metalloreductase"/>
</dbReference>